<protein>
    <recommendedName>
        <fullName evidence="3">glucan endo-1,3-beta-D-glucosidase</fullName>
        <ecNumber evidence="3">3.2.1.39</ecNumber>
    </recommendedName>
</protein>
<dbReference type="GO" id="GO:0042973">
    <property type="term" value="F:glucan endo-1,3-beta-D-glucosidase activity"/>
    <property type="evidence" value="ECO:0007669"/>
    <property type="project" value="UniProtKB-EC"/>
</dbReference>
<sequence length="712" mass="76801">MVSPNIFADPIATGAPPSNIGSRKDHPVVRQGVISNGPIGTNKFYANMFLGSQTSPTFLFPYSVAWAKGKGSSASWGLSISHIEASQRVFGNTDQVTGASSYYLNPIGIQSMVISAQELNSSTILTTDSPTAYSAKVQLRANAAAAPAVEFPLVQGQAFITAIYNGAVPLIQTGVFFKTVTKSSKEARSGVNKYKFQLQDGTKWLLYAHNTSGTALDLQVINDSTAKAKGQFYGTIQIAKDPGTAEATYDAASGAYPTGVELSGTANGATGTYTFTFTKGGLPGTPLLMFALPHQVSSFDDGTRAAVQSGVGLQTTTKGIAAAVLADSWTMVESMPVDMSFYPWLPGVGNKAAMSNNTRAYVRTIAQQELSQDILAQTDQNSVYFSGKALAKFANIILVLNDMIGDKDLAQTSLTQLKTAFARFAENKQQYPLVYESAWGGVVSTASYVTGNDGADFGNTYYNDHHFHYGYFIYAAAVIGHLDPSWVKPNRDYVNTLVRDVANPSAKDSYFPVHRAFDWYHGHSWAHGLYETADGKDQESSSEDVMHAFAIKMWGQVSGDSNMAARGNLQLAVLKRALNSYYLYTSSNTVQPPQFIGNKVAGILFENKIDHTTYFGANLEYIQGIHMLPLLPCTPLVRGSQFVAEEWNAFFSNGRADQVAGGWRGILYGNYATIDPAAAYAFFSRPDFDAGWLDGGASLTWYLAYSAALAGL</sequence>
<dbReference type="GO" id="GO:0052861">
    <property type="term" value="F:endo-1,3(4)-beta-glucanase activity"/>
    <property type="evidence" value="ECO:0007669"/>
    <property type="project" value="InterPro"/>
</dbReference>
<feature type="domain" description="Glycosyl hydrolase family 81 C-terminal" evidence="10">
    <location>
        <begin position="354"/>
        <end position="703"/>
    </location>
</feature>
<dbReference type="PANTHER" id="PTHR31983:SF0">
    <property type="entry name" value="GLUCAN ENDO-1,3-BETA-D-GLUCOSIDASE 2"/>
    <property type="match status" value="1"/>
</dbReference>
<evidence type="ECO:0000256" key="3">
    <source>
        <dbReference type="ARBA" id="ARBA00012780"/>
    </source>
</evidence>
<dbReference type="EC" id="3.2.1.39" evidence="3"/>
<dbReference type="GO" id="GO:0000272">
    <property type="term" value="P:polysaccharide catabolic process"/>
    <property type="evidence" value="ECO:0007669"/>
    <property type="project" value="UniProtKB-KW"/>
</dbReference>
<dbReference type="Pfam" id="PF17652">
    <property type="entry name" value="Glyco_hydro81C"/>
    <property type="match status" value="1"/>
</dbReference>
<dbReference type="PANTHER" id="PTHR31983">
    <property type="entry name" value="ENDO-1,3(4)-BETA-GLUCANASE 1"/>
    <property type="match status" value="1"/>
</dbReference>
<keyword evidence="5" id="KW-0119">Carbohydrate metabolism</keyword>
<dbReference type="Gene3D" id="2.70.98.30">
    <property type="entry name" value="Golgi alpha-mannosidase II, domain 4"/>
    <property type="match status" value="1"/>
</dbReference>
<dbReference type="GO" id="GO:0071555">
    <property type="term" value="P:cell wall organization"/>
    <property type="evidence" value="ECO:0007669"/>
    <property type="project" value="UniProtKB-KW"/>
</dbReference>
<dbReference type="InterPro" id="IPR005200">
    <property type="entry name" value="Endo-beta-glucanase"/>
</dbReference>
<comment type="catalytic activity">
    <reaction evidence="1">
        <text>Hydrolysis of (1-&gt;3)-beta-D-glucosidic linkages in (1-&gt;3)-beta-D-glucans.</text>
        <dbReference type="EC" id="3.2.1.39"/>
    </reaction>
</comment>
<dbReference type="InterPro" id="IPR040451">
    <property type="entry name" value="GH81_N"/>
</dbReference>
<evidence type="ECO:0000256" key="6">
    <source>
        <dbReference type="ARBA" id="ARBA00023295"/>
    </source>
</evidence>
<keyword evidence="8" id="KW-0624">Polysaccharide degradation</keyword>
<dbReference type="GO" id="GO:0009986">
    <property type="term" value="C:cell surface"/>
    <property type="evidence" value="ECO:0007669"/>
    <property type="project" value="TreeGrafter"/>
</dbReference>
<dbReference type="PROSITE" id="PS52008">
    <property type="entry name" value="GH81"/>
    <property type="match status" value="1"/>
</dbReference>
<gene>
    <name evidence="11" type="ORF">NKR19_g234</name>
</gene>
<accession>A0AA38W4H1</accession>
<dbReference type="Proteomes" id="UP001174691">
    <property type="component" value="Unassembled WGS sequence"/>
</dbReference>
<keyword evidence="4 11" id="KW-0378">Hydrolase</keyword>
<proteinExistence type="inferred from homology"/>
<comment type="caution">
    <text evidence="11">The sequence shown here is derived from an EMBL/GenBank/DDBJ whole genome shotgun (WGS) entry which is preliminary data.</text>
</comment>
<evidence type="ECO:0000313" key="11">
    <source>
        <dbReference type="EMBL" id="KAJ9165650.1"/>
    </source>
</evidence>
<comment type="similarity">
    <text evidence="2">Belongs to the glycosyl hydrolase 81 family.</text>
</comment>
<dbReference type="Pfam" id="PF03639">
    <property type="entry name" value="Glyco_hydro_81"/>
    <property type="match status" value="1"/>
</dbReference>
<evidence type="ECO:0000256" key="2">
    <source>
        <dbReference type="ARBA" id="ARBA00010730"/>
    </source>
</evidence>
<dbReference type="AlphaFoldDB" id="A0AA38W4H1"/>
<dbReference type="FunFam" id="1.10.287.1170:FF:000001">
    <property type="entry name" value="Endo-1,3-beta-glucanase Engl1"/>
    <property type="match status" value="1"/>
</dbReference>
<keyword evidence="6" id="KW-0326">Glycosidase</keyword>
<keyword evidence="7" id="KW-0961">Cell wall biogenesis/degradation</keyword>
<evidence type="ECO:0000256" key="4">
    <source>
        <dbReference type="ARBA" id="ARBA00022801"/>
    </source>
</evidence>
<reference evidence="11" key="1">
    <citation type="submission" date="2022-07" db="EMBL/GenBank/DDBJ databases">
        <title>Fungi with potential for degradation of polypropylene.</title>
        <authorList>
            <person name="Gostincar C."/>
        </authorList>
    </citation>
    <scope>NUCLEOTIDE SEQUENCE</scope>
    <source>
        <strain evidence="11">EXF-13287</strain>
    </source>
</reference>
<dbReference type="FunFam" id="2.70.98.30:FF:000006">
    <property type="entry name" value="Endo-1,3-beta-glucanase Engl1"/>
    <property type="match status" value="1"/>
</dbReference>
<dbReference type="EMBL" id="JANBVN010000002">
    <property type="protein sequence ID" value="KAJ9165650.1"/>
    <property type="molecule type" value="Genomic_DNA"/>
</dbReference>
<dbReference type="Gene3D" id="1.20.5.420">
    <property type="entry name" value="Immunoglobulin FC, subunit C"/>
    <property type="match status" value="1"/>
</dbReference>
<evidence type="ECO:0000259" key="10">
    <source>
        <dbReference type="Pfam" id="PF17652"/>
    </source>
</evidence>
<dbReference type="InterPro" id="IPR040720">
    <property type="entry name" value="GH81_C"/>
</dbReference>
<evidence type="ECO:0000256" key="8">
    <source>
        <dbReference type="ARBA" id="ARBA00023326"/>
    </source>
</evidence>
<dbReference type="Gene3D" id="1.10.287.1170">
    <property type="entry name" value="glycoside hydrolase family 81 endo-[beta] glucanase"/>
    <property type="match status" value="1"/>
</dbReference>
<name>A0AA38W4H1_9PEZI</name>
<keyword evidence="12" id="KW-1185">Reference proteome</keyword>
<evidence type="ECO:0000256" key="1">
    <source>
        <dbReference type="ARBA" id="ARBA00000382"/>
    </source>
</evidence>
<evidence type="ECO:0000256" key="5">
    <source>
        <dbReference type="ARBA" id="ARBA00023277"/>
    </source>
</evidence>
<evidence type="ECO:0000256" key="7">
    <source>
        <dbReference type="ARBA" id="ARBA00023316"/>
    </source>
</evidence>
<organism evidence="11 12">
    <name type="scientific">Coniochaeta hoffmannii</name>
    <dbReference type="NCBI Taxonomy" id="91930"/>
    <lineage>
        <taxon>Eukaryota</taxon>
        <taxon>Fungi</taxon>
        <taxon>Dikarya</taxon>
        <taxon>Ascomycota</taxon>
        <taxon>Pezizomycotina</taxon>
        <taxon>Sordariomycetes</taxon>
        <taxon>Sordariomycetidae</taxon>
        <taxon>Coniochaetales</taxon>
        <taxon>Coniochaetaceae</taxon>
        <taxon>Coniochaeta</taxon>
    </lineage>
</organism>
<feature type="domain" description="Glycosyl hydrolase family 81 N-terminal" evidence="9">
    <location>
        <begin position="26"/>
        <end position="345"/>
    </location>
</feature>
<evidence type="ECO:0000313" key="12">
    <source>
        <dbReference type="Proteomes" id="UP001174691"/>
    </source>
</evidence>
<evidence type="ECO:0000259" key="9">
    <source>
        <dbReference type="Pfam" id="PF03639"/>
    </source>
</evidence>